<proteinExistence type="predicted"/>
<evidence type="ECO:0000259" key="1">
    <source>
        <dbReference type="PROSITE" id="PS51186"/>
    </source>
</evidence>
<dbReference type="InterPro" id="IPR016181">
    <property type="entry name" value="Acyl_CoA_acyltransferase"/>
</dbReference>
<dbReference type="GO" id="GO:0016747">
    <property type="term" value="F:acyltransferase activity, transferring groups other than amino-acyl groups"/>
    <property type="evidence" value="ECO:0007669"/>
    <property type="project" value="InterPro"/>
</dbReference>
<dbReference type="EMBL" id="LR881183">
    <property type="protein sequence ID" value="CAD5244923.1"/>
    <property type="molecule type" value="Genomic_DNA"/>
</dbReference>
<sequence length="177" mass="20764">MLFKPHDELISMAKVKIERLPKLDQETLERLIEIYMRGYEGMREYGGEGESYAKRYLRWCWNKAKDGFFIAKVGDEIAGFIVCDADWYSKYEGRTVGAIHEFVLDKKFQGHGIGHKLMERCLEYLAERTDRVELWVGEKNEGAIRFYENYGFKKVGQSGIWVRMVKDLKRKEGNASE</sequence>
<feature type="domain" description="N-acetyltransferase" evidence="1">
    <location>
        <begin position="18"/>
        <end position="169"/>
    </location>
</feature>
<dbReference type="Gene3D" id="3.40.630.30">
    <property type="match status" value="1"/>
</dbReference>
<dbReference type="PANTHER" id="PTHR43617">
    <property type="entry name" value="L-AMINO ACID N-ACETYLTRANSFERASE"/>
    <property type="match status" value="1"/>
</dbReference>
<dbReference type="AlphaFoldDB" id="A0A7G2DBH6"/>
<gene>
    <name evidence="2" type="ORF">TIRI35C_1769</name>
</gene>
<dbReference type="Pfam" id="PF00583">
    <property type="entry name" value="Acetyltransf_1"/>
    <property type="match status" value="1"/>
</dbReference>
<protein>
    <submittedName>
        <fullName evidence="2">N-acetyltransferase</fullName>
    </submittedName>
</protein>
<dbReference type="InterPro" id="IPR050276">
    <property type="entry name" value="MshD_Acetyltransferase"/>
</dbReference>
<dbReference type="CDD" id="cd04301">
    <property type="entry name" value="NAT_SF"/>
    <property type="match status" value="1"/>
</dbReference>
<accession>A0A7G2DBH6</accession>
<evidence type="ECO:0000313" key="2">
    <source>
        <dbReference type="EMBL" id="CAD5244923.1"/>
    </source>
</evidence>
<reference evidence="2 3" key="1">
    <citation type="submission" date="2020-09" db="EMBL/GenBank/DDBJ databases">
        <authorList>
            <person name="Courtine D."/>
        </authorList>
    </citation>
    <scope>NUCLEOTIDE SEQUENCE [LARGE SCALE GENOMIC DNA]</scope>
    <source>
        <strain evidence="2 3">IRI35c</strain>
    </source>
</reference>
<dbReference type="SUPFAM" id="SSF55729">
    <property type="entry name" value="Acyl-CoA N-acyltransferases (Nat)"/>
    <property type="match status" value="1"/>
</dbReference>
<keyword evidence="2" id="KW-0808">Transferase</keyword>
<dbReference type="PROSITE" id="PS51186">
    <property type="entry name" value="GNAT"/>
    <property type="match status" value="1"/>
</dbReference>
<organism evidence="2 3">
    <name type="scientific">Thermococcus camini</name>
    <dbReference type="NCBI Taxonomy" id="2016373"/>
    <lineage>
        <taxon>Archaea</taxon>
        <taxon>Methanobacteriati</taxon>
        <taxon>Methanobacteriota</taxon>
        <taxon>Thermococci</taxon>
        <taxon>Thermococcales</taxon>
        <taxon>Thermococcaceae</taxon>
        <taxon>Thermococcus</taxon>
    </lineage>
</organism>
<keyword evidence="3" id="KW-1185">Reference proteome</keyword>
<dbReference type="PANTHER" id="PTHR43617:SF38">
    <property type="entry name" value="N-ACETYLTRANSFERASE DOMAIN-CONTAINING PROTEIN"/>
    <property type="match status" value="1"/>
</dbReference>
<evidence type="ECO:0000313" key="3">
    <source>
        <dbReference type="Proteomes" id="UP000516304"/>
    </source>
</evidence>
<dbReference type="Proteomes" id="UP000516304">
    <property type="component" value="Chromosome TIRI35C"/>
</dbReference>
<name>A0A7G2DBH6_9EURY</name>
<dbReference type="KEGG" id="tcq:TIRI35C_1769"/>
<dbReference type="InterPro" id="IPR000182">
    <property type="entry name" value="GNAT_dom"/>
</dbReference>